<dbReference type="InterPro" id="IPR036047">
    <property type="entry name" value="F-box-like_dom_sf"/>
</dbReference>
<dbReference type="AlphaFoldDB" id="A0AAV9URW7"/>
<evidence type="ECO:0000313" key="3">
    <source>
        <dbReference type="Proteomes" id="UP001373714"/>
    </source>
</evidence>
<organism evidence="2 3">
    <name type="scientific">Orbilia blumenaviensis</name>
    <dbReference type="NCBI Taxonomy" id="1796055"/>
    <lineage>
        <taxon>Eukaryota</taxon>
        <taxon>Fungi</taxon>
        <taxon>Dikarya</taxon>
        <taxon>Ascomycota</taxon>
        <taxon>Pezizomycotina</taxon>
        <taxon>Orbiliomycetes</taxon>
        <taxon>Orbiliales</taxon>
        <taxon>Orbiliaceae</taxon>
        <taxon>Orbilia</taxon>
    </lineage>
</organism>
<feature type="compositionally biased region" description="Low complexity" evidence="1">
    <location>
        <begin position="43"/>
        <end position="55"/>
    </location>
</feature>
<sequence length="504" mass="57521">MQASDPPAPVMVLTTDSISKKVCSFVNSIPRSPFRLGSRNAQSAPAPSSTPSAGSSFGKLLATKSLELLYQCFSYPKMVGTFPLSLLPPKILTKNYITSIPAEVAINIVKFMDFEVLLSFSVCSRYCRELSGPFIWSDCKIVLPCSINDTEKHEYIKRNAVHVRRISVIVLVSDLPVKYGTKRQYIIPFIEHLPRLREFEVTEITPQSWDIRCELVGHLLTRHIHIERMTFDFVGMSRCPISDAYAALEKYKLWMSRPCRLKTLNIYVRQYMLPTNERGEYIFVPFVNLFNMALYSVTEFRFKVLGGPTSKMGAGVSEFDDVALPLAGAEFAVQMPRLEVLKMNTLCYFEKPKQFMTAESYENVRCLWISMRFRIPVSGVSFFGPPPMEVDSFTNVLQHFKNVDRLWVNIGYIYSSPEGADMLPREYWNEWKHLMESVCEVMPKLYTICAYCGQTYCDERGNEFVVLRTGTGILVSDVTVWTDLGALAVDGEKNRAYYVPKLLR</sequence>
<evidence type="ECO:0000313" key="2">
    <source>
        <dbReference type="EMBL" id="KAK6346180.1"/>
    </source>
</evidence>
<keyword evidence="3" id="KW-1185">Reference proteome</keyword>
<name>A0AAV9URW7_9PEZI</name>
<proteinExistence type="predicted"/>
<dbReference type="EMBL" id="JAVHNS010000008">
    <property type="protein sequence ID" value="KAK6346180.1"/>
    <property type="molecule type" value="Genomic_DNA"/>
</dbReference>
<dbReference type="SUPFAM" id="SSF81383">
    <property type="entry name" value="F-box domain"/>
    <property type="match status" value="1"/>
</dbReference>
<evidence type="ECO:0008006" key="4">
    <source>
        <dbReference type="Google" id="ProtNLM"/>
    </source>
</evidence>
<protein>
    <recommendedName>
        <fullName evidence="4">F-box domain-containing protein</fullName>
    </recommendedName>
</protein>
<evidence type="ECO:0000256" key="1">
    <source>
        <dbReference type="SAM" id="MobiDB-lite"/>
    </source>
</evidence>
<gene>
    <name evidence="2" type="ORF">TWF730_010511</name>
</gene>
<reference evidence="2 3" key="1">
    <citation type="submission" date="2019-10" db="EMBL/GenBank/DDBJ databases">
        <authorList>
            <person name="Palmer J.M."/>
        </authorList>
    </citation>
    <scope>NUCLEOTIDE SEQUENCE [LARGE SCALE GENOMIC DNA]</scope>
    <source>
        <strain evidence="2 3">TWF730</strain>
    </source>
</reference>
<accession>A0AAV9URW7</accession>
<comment type="caution">
    <text evidence="2">The sequence shown here is derived from an EMBL/GenBank/DDBJ whole genome shotgun (WGS) entry which is preliminary data.</text>
</comment>
<dbReference type="Proteomes" id="UP001373714">
    <property type="component" value="Unassembled WGS sequence"/>
</dbReference>
<feature type="region of interest" description="Disordered" evidence="1">
    <location>
        <begin position="36"/>
        <end position="55"/>
    </location>
</feature>